<dbReference type="Proteomes" id="UP001497744">
    <property type="component" value="Unassembled WGS sequence"/>
</dbReference>
<sequence>MSDCPDVPEPKNLKDVLDLFEVLSASQLEEIVGKELDGRVKDFFSLKDVPKSVSGYRSISQNFYNVIHELREIRKVIVQNTAQDTYGIYSILASSNVDATCAKHCANRILTILPRLYTTLLFLKFQVEDNHSLGGGTWEEQQCGGGEDSASGKDALSHWLKSLQTGLHSAQHSESLRSETSPTLLPGGYEGDLSNTLGGEFVTPLSNLITDSGEDEGYLQYFLLDLVVITEYSHCNLATCLVVVRALCKTYTSSFQNQGQVISDPESVLKSIATKLKALAPEEADGDVSNALLTALFDGSPSKYSEHLKAAYFEGHMKWLSSIFDELTASLKLLGEESMKWDKAGLTNAKIAGPFGYGFSFSEQWKGEWKDDVAKTKIPDAIQTLTSGLEELKTILEQSNTSAVSRTSGSTGYTSAITRTPGSSEPGSDNPCTLESSGTVTEVPVPKNLKEAIDWVLRVSNKDGQGCDGDKGIEGLSQAIVSLLGKAKLDDNQSITTKLQSVITALAEGFCLFIGYDGSHRQKPNGNAMASKLYSSTYEIGTRWNPSWNSNSNSDSQKCATIFLACVPLFYFAMTYLHWRCTSVNGCKGDWELMCFNGEYKHDLNGSNSNPLNYFMAAVGYSDKSQLSNESGNDVMAKLKTTFNELDTTSYPESAPLYGYFLNKVEKGPTGNPFQKQVVGSTPSLSISQPH</sequence>
<protein>
    <submittedName>
        <fullName evidence="2">Variant erythrocyte surface antigen-1 family protein</fullName>
    </submittedName>
</protein>
<feature type="region of interest" description="Disordered" evidence="1">
    <location>
        <begin position="672"/>
        <end position="691"/>
    </location>
</feature>
<evidence type="ECO:0000256" key="1">
    <source>
        <dbReference type="SAM" id="MobiDB-lite"/>
    </source>
</evidence>
<keyword evidence="3" id="KW-1185">Reference proteome</keyword>
<comment type="caution">
    <text evidence="2">The sequence shown here is derived from an EMBL/GenBank/DDBJ whole genome shotgun (WGS) entry which is preliminary data.</text>
</comment>
<gene>
    <name evidence="2" type="ORF">BcabD6B2_26430</name>
</gene>
<dbReference type="EMBL" id="BPLF01000002">
    <property type="protein sequence ID" value="GIX63208.1"/>
    <property type="molecule type" value="Genomic_DNA"/>
</dbReference>
<organism evidence="2 3">
    <name type="scientific">Babesia caballi</name>
    <dbReference type="NCBI Taxonomy" id="5871"/>
    <lineage>
        <taxon>Eukaryota</taxon>
        <taxon>Sar</taxon>
        <taxon>Alveolata</taxon>
        <taxon>Apicomplexa</taxon>
        <taxon>Aconoidasida</taxon>
        <taxon>Piroplasmida</taxon>
        <taxon>Babesiidae</taxon>
        <taxon>Babesia</taxon>
    </lineage>
</organism>
<name>A0AAV4LSS2_BABCB</name>
<proteinExistence type="predicted"/>
<reference evidence="2 3" key="1">
    <citation type="submission" date="2021-06" db="EMBL/GenBank/DDBJ databases">
        <title>Genome sequence of Babesia caballi.</title>
        <authorList>
            <person name="Yamagishi J."/>
            <person name="Kidaka T."/>
            <person name="Ochi A."/>
        </authorList>
    </citation>
    <scope>NUCLEOTIDE SEQUENCE [LARGE SCALE GENOMIC DNA]</scope>
    <source>
        <strain evidence="2">USDA-D6B2</strain>
    </source>
</reference>
<dbReference type="AlphaFoldDB" id="A0AAV4LSS2"/>
<feature type="region of interest" description="Disordered" evidence="1">
    <location>
        <begin position="406"/>
        <end position="439"/>
    </location>
</feature>
<evidence type="ECO:0000313" key="2">
    <source>
        <dbReference type="EMBL" id="GIX63208.1"/>
    </source>
</evidence>
<evidence type="ECO:0000313" key="3">
    <source>
        <dbReference type="Proteomes" id="UP001497744"/>
    </source>
</evidence>
<accession>A0AAV4LSS2</accession>
<dbReference type="RefSeq" id="XP_067715277.1">
    <property type="nucleotide sequence ID" value="XM_067859176.1"/>
</dbReference>
<dbReference type="GeneID" id="94194689"/>